<proteinExistence type="predicted"/>
<evidence type="ECO:0000259" key="6">
    <source>
        <dbReference type="Pfam" id="PF01258"/>
    </source>
</evidence>
<gene>
    <name evidence="7" type="ORF">P4T90_04095</name>
</gene>
<evidence type="ECO:0000256" key="4">
    <source>
        <dbReference type="PROSITE-ProRule" id="PRU00510"/>
    </source>
</evidence>
<name>A0ABU6MC71_9BACI</name>
<dbReference type="Pfam" id="PF01258">
    <property type="entry name" value="zf-dskA_traR"/>
    <property type="match status" value="1"/>
</dbReference>
<dbReference type="SUPFAM" id="SSF109635">
    <property type="entry name" value="DnaK suppressor protein DksA, alpha-hairpin domain"/>
    <property type="match status" value="1"/>
</dbReference>
<dbReference type="InterPro" id="IPR014240">
    <property type="entry name" value="YteA"/>
</dbReference>
<evidence type="ECO:0000256" key="1">
    <source>
        <dbReference type="ARBA" id="ARBA00022723"/>
    </source>
</evidence>
<accession>A0ABU6MC71</accession>
<feature type="compositionally biased region" description="Basic and acidic residues" evidence="5">
    <location>
        <begin position="19"/>
        <end position="28"/>
    </location>
</feature>
<evidence type="ECO:0000256" key="5">
    <source>
        <dbReference type="SAM" id="MobiDB-lite"/>
    </source>
</evidence>
<dbReference type="EMBL" id="JARMAB010000005">
    <property type="protein sequence ID" value="MED1202272.1"/>
    <property type="molecule type" value="Genomic_DNA"/>
</dbReference>
<sequence length="263" mass="30689">MLTEEQLSTFRTQLQELKSGIEHQEKQNDQYGMEDEFPYSSTSELSAYDNHPGDLGTELFEREKDIALRQHSDVELQNIEQALKAIDEGTYGKCKECGQEIPFERLEAIPYTLYCKEHSPEQTVSHDRPIEEEVLTPPFGKFVFENNRKESVAYDAEDTWQSVAKYGTSESPSDFIEPKENYNEMYIDADENEGYVEDFENFTGNDMSGKNIQVYRNDEFKDYEHTLNEKNIMTQFGDLPASEHDSYVEDNNREEKNEKSRKK</sequence>
<dbReference type="PROSITE" id="PS51128">
    <property type="entry name" value="ZF_DKSA_2"/>
    <property type="match status" value="1"/>
</dbReference>
<keyword evidence="2" id="KW-0863">Zinc-finger</keyword>
<dbReference type="RefSeq" id="WP_066266806.1">
    <property type="nucleotide sequence ID" value="NZ_JARMAB010000005.1"/>
</dbReference>
<keyword evidence="1" id="KW-0479">Metal-binding</keyword>
<keyword evidence="3" id="KW-0862">Zinc</keyword>
<dbReference type="PANTHER" id="PTHR33823">
    <property type="entry name" value="RNA POLYMERASE-BINDING TRANSCRIPTION FACTOR DKSA-RELATED"/>
    <property type="match status" value="1"/>
</dbReference>
<comment type="caution">
    <text evidence="7">The sequence shown here is derived from an EMBL/GenBank/DDBJ whole genome shotgun (WGS) entry which is preliminary data.</text>
</comment>
<feature type="region of interest" description="Disordered" evidence="5">
    <location>
        <begin position="235"/>
        <end position="263"/>
    </location>
</feature>
<dbReference type="InterPro" id="IPR037187">
    <property type="entry name" value="DnaK_N"/>
</dbReference>
<evidence type="ECO:0000313" key="8">
    <source>
        <dbReference type="Proteomes" id="UP001341444"/>
    </source>
</evidence>
<feature type="region of interest" description="Disordered" evidence="5">
    <location>
        <begin position="18"/>
        <end position="37"/>
    </location>
</feature>
<dbReference type="InterPro" id="IPR000962">
    <property type="entry name" value="Znf_DskA_TraR"/>
</dbReference>
<evidence type="ECO:0000256" key="2">
    <source>
        <dbReference type="ARBA" id="ARBA00022771"/>
    </source>
</evidence>
<feature type="domain" description="Zinc finger DksA/TraR C4-type" evidence="6">
    <location>
        <begin position="89"/>
        <end position="117"/>
    </location>
</feature>
<organism evidence="7 8">
    <name type="scientific">Heyndrickxia acidicola</name>
    <dbReference type="NCBI Taxonomy" id="209389"/>
    <lineage>
        <taxon>Bacteria</taxon>
        <taxon>Bacillati</taxon>
        <taxon>Bacillota</taxon>
        <taxon>Bacilli</taxon>
        <taxon>Bacillales</taxon>
        <taxon>Bacillaceae</taxon>
        <taxon>Heyndrickxia</taxon>
    </lineage>
</organism>
<dbReference type="NCBIfam" id="TIGR02890">
    <property type="entry name" value="bacill_yteA"/>
    <property type="match status" value="1"/>
</dbReference>
<protein>
    <submittedName>
        <fullName evidence="7">TraR/DksA C4-type zinc finger protein</fullName>
    </submittedName>
</protein>
<keyword evidence="8" id="KW-1185">Reference proteome</keyword>
<dbReference type="Proteomes" id="UP001341444">
    <property type="component" value="Unassembled WGS sequence"/>
</dbReference>
<evidence type="ECO:0000313" key="7">
    <source>
        <dbReference type="EMBL" id="MED1202272.1"/>
    </source>
</evidence>
<feature type="zinc finger region" description="dksA C4-type" evidence="4">
    <location>
        <begin position="94"/>
        <end position="118"/>
    </location>
</feature>
<dbReference type="PANTHER" id="PTHR33823:SF4">
    <property type="entry name" value="GENERAL STRESS PROTEIN 16O"/>
    <property type="match status" value="1"/>
</dbReference>
<feature type="compositionally biased region" description="Basic and acidic residues" evidence="5">
    <location>
        <begin position="241"/>
        <end position="263"/>
    </location>
</feature>
<reference evidence="7 8" key="1">
    <citation type="submission" date="2023-03" db="EMBL/GenBank/DDBJ databases">
        <title>Bacillus Genome Sequencing.</title>
        <authorList>
            <person name="Dunlap C."/>
        </authorList>
    </citation>
    <scope>NUCLEOTIDE SEQUENCE [LARGE SCALE GENOMIC DNA]</scope>
    <source>
        <strain evidence="7 8">B-23453</strain>
    </source>
</reference>
<evidence type="ECO:0000256" key="3">
    <source>
        <dbReference type="ARBA" id="ARBA00022833"/>
    </source>
</evidence>
<dbReference type="Gene3D" id="1.20.120.910">
    <property type="entry name" value="DksA, coiled-coil domain"/>
    <property type="match status" value="1"/>
</dbReference>
<dbReference type="SUPFAM" id="SSF57716">
    <property type="entry name" value="Glucocorticoid receptor-like (DNA-binding domain)"/>
    <property type="match status" value="1"/>
</dbReference>